<dbReference type="PANTHER" id="PTHR47076">
    <property type="entry name" value="NHL DOMAIN PROTEIN"/>
    <property type="match status" value="1"/>
</dbReference>
<organism evidence="1 2">
    <name type="scientific">Nepenthes gracilis</name>
    <name type="common">Slender pitcher plant</name>
    <dbReference type="NCBI Taxonomy" id="150966"/>
    <lineage>
        <taxon>Eukaryota</taxon>
        <taxon>Viridiplantae</taxon>
        <taxon>Streptophyta</taxon>
        <taxon>Embryophyta</taxon>
        <taxon>Tracheophyta</taxon>
        <taxon>Spermatophyta</taxon>
        <taxon>Magnoliopsida</taxon>
        <taxon>eudicotyledons</taxon>
        <taxon>Gunneridae</taxon>
        <taxon>Pentapetalae</taxon>
        <taxon>Caryophyllales</taxon>
        <taxon>Nepenthaceae</taxon>
        <taxon>Nepenthes</taxon>
    </lineage>
</organism>
<dbReference type="Proteomes" id="UP001279734">
    <property type="component" value="Unassembled WGS sequence"/>
</dbReference>
<dbReference type="PANTHER" id="PTHR47076:SF1">
    <property type="entry name" value="NHL DOMAIN PROTEIN"/>
    <property type="match status" value="1"/>
</dbReference>
<name>A0AAD3T2L3_NEPGR</name>
<keyword evidence="2" id="KW-1185">Reference proteome</keyword>
<proteinExistence type="predicted"/>
<dbReference type="EMBL" id="BSYO01000023">
    <property type="protein sequence ID" value="GMH21474.1"/>
    <property type="molecule type" value="Genomic_DNA"/>
</dbReference>
<gene>
    <name evidence="1" type="ORF">Nepgr_023316</name>
</gene>
<protein>
    <submittedName>
        <fullName evidence="1">Uncharacterized protein</fullName>
    </submittedName>
</protein>
<reference evidence="1" key="1">
    <citation type="submission" date="2023-05" db="EMBL/GenBank/DDBJ databases">
        <title>Nepenthes gracilis genome sequencing.</title>
        <authorList>
            <person name="Fukushima K."/>
        </authorList>
    </citation>
    <scope>NUCLEOTIDE SEQUENCE</scope>
    <source>
        <strain evidence="1">SING2019-196</strain>
    </source>
</reference>
<evidence type="ECO:0000313" key="2">
    <source>
        <dbReference type="Proteomes" id="UP001279734"/>
    </source>
</evidence>
<accession>A0AAD3T2L3</accession>
<sequence>MANGNRENQNRDGDEAASTDAFDSGNGCCFHLPCFGSQSKKVRIGGSSSTKTSFLERIRIAENENKWWARPLRAFKKLREWSEIVAGPKWKTFIRRLNRNRSGERHVKFQYDPLSYSLNFDEGPPQNRDLDEDYPDFTSRYVCKSSVATAKAPTSV</sequence>
<dbReference type="AlphaFoldDB" id="A0AAD3T2L3"/>
<comment type="caution">
    <text evidence="1">The sequence shown here is derived from an EMBL/GenBank/DDBJ whole genome shotgun (WGS) entry which is preliminary data.</text>
</comment>
<evidence type="ECO:0000313" key="1">
    <source>
        <dbReference type="EMBL" id="GMH21474.1"/>
    </source>
</evidence>